<organism evidence="1 2">
    <name type="scientific">Chryseobacterium tagetis</name>
    <dbReference type="NCBI Taxonomy" id="2801334"/>
    <lineage>
        <taxon>Bacteria</taxon>
        <taxon>Pseudomonadati</taxon>
        <taxon>Bacteroidota</taxon>
        <taxon>Flavobacteriia</taxon>
        <taxon>Flavobacteriales</taxon>
        <taxon>Weeksellaceae</taxon>
        <taxon>Chryseobacterium group</taxon>
        <taxon>Chryseobacterium</taxon>
    </lineage>
</organism>
<proteinExistence type="predicted"/>
<evidence type="ECO:0000313" key="2">
    <source>
        <dbReference type="Proteomes" id="UP000618240"/>
    </source>
</evidence>
<sequence length="50" mass="5025">MDNSSLAVGTVGSIDCSSVKLSPSTYTTGVLYNGTLSVSYTGGNGGTYKI</sequence>
<protein>
    <submittedName>
        <fullName evidence="1">Uncharacterized protein</fullName>
    </submittedName>
</protein>
<comment type="caution">
    <text evidence="1">The sequence shown here is derived from an EMBL/GenBank/DDBJ whole genome shotgun (WGS) entry which is preliminary data.</text>
</comment>
<name>A0ABS7ZWD6_9FLAO</name>
<reference evidence="1 2" key="1">
    <citation type="submission" date="2021-09" db="EMBL/GenBank/DDBJ databases">
        <title>Genome sequencing and assembly of Chryseobacterium sp. RG1.</title>
        <authorList>
            <person name="Chhetri G."/>
        </authorList>
    </citation>
    <scope>NUCLEOTIDE SEQUENCE [LARGE SCALE GENOMIC DNA]</scope>
    <source>
        <strain evidence="1 2">RG1</strain>
    </source>
</reference>
<evidence type="ECO:0000313" key="1">
    <source>
        <dbReference type="EMBL" id="MCA6066021.1"/>
    </source>
</evidence>
<accession>A0ABS7ZWD6</accession>
<dbReference type="RefSeq" id="WP_225686029.1">
    <property type="nucleotide sequence ID" value="NZ_JAERSE020000001.1"/>
</dbReference>
<dbReference type="Proteomes" id="UP000618240">
    <property type="component" value="Unassembled WGS sequence"/>
</dbReference>
<dbReference type="EMBL" id="JAERSE020000001">
    <property type="protein sequence ID" value="MCA6066021.1"/>
    <property type="molecule type" value="Genomic_DNA"/>
</dbReference>
<gene>
    <name evidence="1" type="ORF">JI747_002455</name>
</gene>
<keyword evidence="2" id="KW-1185">Reference proteome</keyword>